<protein>
    <submittedName>
        <fullName evidence="3">Uncharacterized protein</fullName>
    </submittedName>
</protein>
<evidence type="ECO:0000256" key="1">
    <source>
        <dbReference type="SAM" id="MobiDB-lite"/>
    </source>
</evidence>
<accession>A0ABU0MH84</accession>
<keyword evidence="2" id="KW-0472">Membrane</keyword>
<evidence type="ECO:0000256" key="2">
    <source>
        <dbReference type="SAM" id="Phobius"/>
    </source>
</evidence>
<keyword evidence="4" id="KW-1185">Reference proteome</keyword>
<keyword evidence="2" id="KW-1133">Transmembrane helix</keyword>
<feature type="transmembrane region" description="Helical" evidence="2">
    <location>
        <begin position="51"/>
        <end position="77"/>
    </location>
</feature>
<organism evidence="3 4">
    <name type="scientific">Azospirillum picis</name>
    <dbReference type="NCBI Taxonomy" id="488438"/>
    <lineage>
        <taxon>Bacteria</taxon>
        <taxon>Pseudomonadati</taxon>
        <taxon>Pseudomonadota</taxon>
        <taxon>Alphaproteobacteria</taxon>
        <taxon>Rhodospirillales</taxon>
        <taxon>Azospirillaceae</taxon>
        <taxon>Azospirillum</taxon>
    </lineage>
</organism>
<proteinExistence type="predicted"/>
<reference evidence="3 4" key="1">
    <citation type="submission" date="2023-07" db="EMBL/GenBank/DDBJ databases">
        <title>Genomic Encyclopedia of Type Strains, Phase IV (KMG-IV): sequencing the most valuable type-strain genomes for metagenomic binning, comparative biology and taxonomic classification.</title>
        <authorList>
            <person name="Goeker M."/>
        </authorList>
    </citation>
    <scope>NUCLEOTIDE SEQUENCE [LARGE SCALE GENOMIC DNA]</scope>
    <source>
        <strain evidence="3 4">DSM 19922</strain>
    </source>
</reference>
<evidence type="ECO:0000313" key="3">
    <source>
        <dbReference type="EMBL" id="MDQ0532787.1"/>
    </source>
</evidence>
<keyword evidence="2" id="KW-0812">Transmembrane</keyword>
<comment type="caution">
    <text evidence="3">The sequence shown here is derived from an EMBL/GenBank/DDBJ whole genome shotgun (WGS) entry which is preliminary data.</text>
</comment>
<feature type="region of interest" description="Disordered" evidence="1">
    <location>
        <begin position="1"/>
        <end position="46"/>
    </location>
</feature>
<sequence length="101" mass="10975">MFRNADHPVRHHRKAGGLNAASRTSKVREKTAEGIVRFTDPDPQGPGIERVGHMLCNLVTVASLSVLLLSGLGLTIAKTPKADHEQRADLGRRIVDENIMG</sequence>
<dbReference type="EMBL" id="JAUSVU010000004">
    <property type="protein sequence ID" value="MDQ0532787.1"/>
    <property type="molecule type" value="Genomic_DNA"/>
</dbReference>
<dbReference type="RefSeq" id="WP_307354240.1">
    <property type="nucleotide sequence ID" value="NZ_JAUSVU010000004.1"/>
</dbReference>
<dbReference type="Proteomes" id="UP001244552">
    <property type="component" value="Unassembled WGS sequence"/>
</dbReference>
<evidence type="ECO:0000313" key="4">
    <source>
        <dbReference type="Proteomes" id="UP001244552"/>
    </source>
</evidence>
<gene>
    <name evidence="3" type="ORF">QO018_001634</name>
</gene>
<name>A0ABU0MH84_9PROT</name>